<dbReference type="AlphaFoldDB" id="A0A2A6CHI1"/>
<name>A0A2A6CHI1_PRIPA</name>
<reference evidence="2" key="1">
    <citation type="journal article" date="2008" name="Nat. Genet.">
        <title>The Pristionchus pacificus genome provides a unique perspective on nematode lifestyle and parasitism.</title>
        <authorList>
            <person name="Dieterich C."/>
            <person name="Clifton S.W."/>
            <person name="Schuster L.N."/>
            <person name="Chinwalla A."/>
            <person name="Delehaunty K."/>
            <person name="Dinkelacker I."/>
            <person name="Fulton L."/>
            <person name="Fulton R."/>
            <person name="Godfrey J."/>
            <person name="Minx P."/>
            <person name="Mitreva M."/>
            <person name="Roeseler W."/>
            <person name="Tian H."/>
            <person name="Witte H."/>
            <person name="Yang S.P."/>
            <person name="Wilson R.K."/>
            <person name="Sommer R.J."/>
        </authorList>
    </citation>
    <scope>NUCLEOTIDE SEQUENCE [LARGE SCALE GENOMIC DNA]</scope>
    <source>
        <strain evidence="2">PS312</strain>
    </source>
</reference>
<accession>A0A8R1UQF0</accession>
<sequence length="188" mass="21371">MRDYSKETSNDGISLANLPPDIIRTIIPMVPSLQKTRLIAKAWNTTAREHLKKFHLDYVEINTILNGQVVINVTLPKDALVISGISKWKIVGIDRKTNFIKVESAPQDQKQLMNSGRLNTLFEGYARINTLCINEVFANFAYYIISCLKTVVIENLKIGLMPKTSESERVIVNKLAEKLEHVKYLQNL</sequence>
<protein>
    <submittedName>
        <fullName evidence="1">Uncharacterized protein</fullName>
    </submittedName>
</protein>
<organism evidence="1 2">
    <name type="scientific">Pristionchus pacificus</name>
    <name type="common">Parasitic nematode worm</name>
    <dbReference type="NCBI Taxonomy" id="54126"/>
    <lineage>
        <taxon>Eukaryota</taxon>
        <taxon>Metazoa</taxon>
        <taxon>Ecdysozoa</taxon>
        <taxon>Nematoda</taxon>
        <taxon>Chromadorea</taxon>
        <taxon>Rhabditida</taxon>
        <taxon>Rhabditina</taxon>
        <taxon>Diplogasteromorpha</taxon>
        <taxon>Diplogasteroidea</taxon>
        <taxon>Neodiplogasteridae</taxon>
        <taxon>Pristionchus</taxon>
    </lineage>
</organism>
<proteinExistence type="predicted"/>
<accession>A0A2A6CHI1</accession>
<keyword evidence="2" id="KW-1185">Reference proteome</keyword>
<dbReference type="Proteomes" id="UP000005239">
    <property type="component" value="Unassembled WGS sequence"/>
</dbReference>
<dbReference type="EnsemblMetazoa" id="PPA38089.1">
    <property type="protein sequence ID" value="PPA38089.1"/>
    <property type="gene ID" value="WBGene00276458"/>
</dbReference>
<reference evidence="1" key="2">
    <citation type="submission" date="2022-06" db="UniProtKB">
        <authorList>
            <consortium name="EnsemblMetazoa"/>
        </authorList>
    </citation>
    <scope>IDENTIFICATION</scope>
    <source>
        <strain evidence="1">PS312</strain>
    </source>
</reference>
<gene>
    <name evidence="1" type="primary">WBGene00276458</name>
</gene>
<evidence type="ECO:0000313" key="2">
    <source>
        <dbReference type="Proteomes" id="UP000005239"/>
    </source>
</evidence>
<evidence type="ECO:0000313" key="1">
    <source>
        <dbReference type="EnsemblMetazoa" id="PPA38089.1"/>
    </source>
</evidence>